<evidence type="ECO:0000256" key="1">
    <source>
        <dbReference type="PROSITE-ProRule" id="PRU00176"/>
    </source>
</evidence>
<dbReference type="EMBL" id="CM017688">
    <property type="protein sequence ID" value="TYH31168.1"/>
    <property type="molecule type" value="Genomic_DNA"/>
</dbReference>
<protein>
    <recommendedName>
        <fullName evidence="2">RRM domain-containing protein</fullName>
    </recommendedName>
</protein>
<feature type="domain" description="RRM" evidence="2">
    <location>
        <begin position="8"/>
        <end position="85"/>
    </location>
</feature>
<dbReference type="CDD" id="cd00590">
    <property type="entry name" value="RRM_SF"/>
    <property type="match status" value="1"/>
</dbReference>
<dbReference type="SUPFAM" id="SSF54928">
    <property type="entry name" value="RNA-binding domain, RBD"/>
    <property type="match status" value="1"/>
</dbReference>
<evidence type="ECO:0000259" key="2">
    <source>
        <dbReference type="PROSITE" id="PS50102"/>
    </source>
</evidence>
<sequence>MESGDYQITMFVFNIPVTMHWKGLWTLFIYHGKVVDAFIPEKKSKCGKRFGFVRFINFLDAQTTISRLNGFVILGCRIWVKIARFKGRREIWRRATMQQLLDILKQRKWSYLKEFFIHIKSWSEKIVFSKRVTWIEIFGVPMHCWNYETFKRVAGKWGTLLSMEENLSGIKNFENIEMLISITQLKKVEEVVLLEVGDIKFSVSLWNFSGRRFWS</sequence>
<dbReference type="GO" id="GO:0003723">
    <property type="term" value="F:RNA binding"/>
    <property type="evidence" value="ECO:0007669"/>
    <property type="project" value="UniProtKB-UniRule"/>
</dbReference>
<dbReference type="InterPro" id="IPR012677">
    <property type="entry name" value="Nucleotide-bd_a/b_plait_sf"/>
</dbReference>
<name>A0A5D2HM97_GOSDA</name>
<dbReference type="Gene3D" id="3.30.70.330">
    <property type="match status" value="1"/>
</dbReference>
<keyword evidence="1" id="KW-0694">RNA-binding</keyword>
<evidence type="ECO:0000313" key="4">
    <source>
        <dbReference type="Proteomes" id="UP000323506"/>
    </source>
</evidence>
<dbReference type="Pfam" id="PF00076">
    <property type="entry name" value="RRM_1"/>
    <property type="match status" value="1"/>
</dbReference>
<dbReference type="PROSITE" id="PS50102">
    <property type="entry name" value="RRM"/>
    <property type="match status" value="1"/>
</dbReference>
<dbReference type="SMART" id="SM00360">
    <property type="entry name" value="RRM"/>
    <property type="match status" value="1"/>
</dbReference>
<dbReference type="InterPro" id="IPR035979">
    <property type="entry name" value="RBD_domain_sf"/>
</dbReference>
<evidence type="ECO:0000313" key="3">
    <source>
        <dbReference type="EMBL" id="TYH31168.1"/>
    </source>
</evidence>
<keyword evidence="4" id="KW-1185">Reference proteome</keyword>
<dbReference type="AlphaFoldDB" id="A0A5D2HM97"/>
<gene>
    <name evidence="3" type="ORF">ES288_A01G152400v1</name>
</gene>
<accession>A0A5D2HM97</accession>
<dbReference type="InterPro" id="IPR000504">
    <property type="entry name" value="RRM_dom"/>
</dbReference>
<dbReference type="Proteomes" id="UP000323506">
    <property type="component" value="Chromosome A01"/>
</dbReference>
<organism evidence="3 4">
    <name type="scientific">Gossypium darwinii</name>
    <name type="common">Darwin's cotton</name>
    <name type="synonym">Gossypium barbadense var. darwinii</name>
    <dbReference type="NCBI Taxonomy" id="34276"/>
    <lineage>
        <taxon>Eukaryota</taxon>
        <taxon>Viridiplantae</taxon>
        <taxon>Streptophyta</taxon>
        <taxon>Embryophyta</taxon>
        <taxon>Tracheophyta</taxon>
        <taxon>Spermatophyta</taxon>
        <taxon>Magnoliopsida</taxon>
        <taxon>eudicotyledons</taxon>
        <taxon>Gunneridae</taxon>
        <taxon>Pentapetalae</taxon>
        <taxon>rosids</taxon>
        <taxon>malvids</taxon>
        <taxon>Malvales</taxon>
        <taxon>Malvaceae</taxon>
        <taxon>Malvoideae</taxon>
        <taxon>Gossypium</taxon>
    </lineage>
</organism>
<reference evidence="3 4" key="1">
    <citation type="submission" date="2019-06" db="EMBL/GenBank/DDBJ databases">
        <title>WGS assembly of Gossypium darwinii.</title>
        <authorList>
            <person name="Chen Z.J."/>
            <person name="Sreedasyam A."/>
            <person name="Ando A."/>
            <person name="Song Q."/>
            <person name="De L."/>
            <person name="Hulse-Kemp A."/>
            <person name="Ding M."/>
            <person name="Ye W."/>
            <person name="Kirkbride R."/>
            <person name="Jenkins J."/>
            <person name="Plott C."/>
            <person name="Lovell J."/>
            <person name="Lin Y.-M."/>
            <person name="Vaughn R."/>
            <person name="Liu B."/>
            <person name="Li W."/>
            <person name="Simpson S."/>
            <person name="Scheffler B."/>
            <person name="Saski C."/>
            <person name="Grover C."/>
            <person name="Hu G."/>
            <person name="Conover J."/>
            <person name="Carlson J."/>
            <person name="Shu S."/>
            <person name="Boston L."/>
            <person name="Williams M."/>
            <person name="Peterson D."/>
            <person name="Mcgee K."/>
            <person name="Jones D."/>
            <person name="Wendel J."/>
            <person name="Stelly D."/>
            <person name="Grimwood J."/>
            <person name="Schmutz J."/>
        </authorList>
    </citation>
    <scope>NUCLEOTIDE SEQUENCE [LARGE SCALE GENOMIC DNA]</scope>
    <source>
        <strain evidence="3">1808015.09</strain>
    </source>
</reference>
<proteinExistence type="predicted"/>